<keyword evidence="2" id="KW-1185">Reference proteome</keyword>
<evidence type="ECO:0008006" key="3">
    <source>
        <dbReference type="Google" id="ProtNLM"/>
    </source>
</evidence>
<evidence type="ECO:0000313" key="2">
    <source>
        <dbReference type="Proteomes" id="UP000218934"/>
    </source>
</evidence>
<dbReference type="Proteomes" id="UP000218934">
    <property type="component" value="Unassembled WGS sequence"/>
</dbReference>
<organism evidence="1 2">
    <name type="scientific">Rhizorhabdus dicambivorans</name>
    <dbReference type="NCBI Taxonomy" id="1850238"/>
    <lineage>
        <taxon>Bacteria</taxon>
        <taxon>Pseudomonadati</taxon>
        <taxon>Pseudomonadota</taxon>
        <taxon>Alphaproteobacteria</taxon>
        <taxon>Sphingomonadales</taxon>
        <taxon>Sphingomonadaceae</taxon>
        <taxon>Rhizorhabdus</taxon>
    </lineage>
</organism>
<proteinExistence type="predicted"/>
<sequence>MTLEQLVAAELAEPVDPRVSAMAAAVGAKYGTASRAVLFYGSCLREANLDGLMLDFYLIVSDYRAAYGKGWLAFANRLIPPNVFPFEHHGLVAKYAVLSEADFARLASSRTRNVSVWARFAQPARLAWAADAAARSNAVAAVSLAAPALLSAARPMLAESQPVERLWGEAFALTYAAELRAERRTRAGSVVDADPERYRRFTAPVLAAAGLDAAIENDTVRFLRPADRGAGQRAWARRRREGKALTLARLAKATTTYAGGIDYLAWKINRHAGAAIEIRPWQRRWPILGAISLLPRLLMKGAVR</sequence>
<dbReference type="EMBL" id="NWUF01000002">
    <property type="protein sequence ID" value="PCE43857.1"/>
    <property type="molecule type" value="Genomic_DNA"/>
</dbReference>
<dbReference type="RefSeq" id="WP_066965873.1">
    <property type="nucleotide sequence ID" value="NZ_CP023449.1"/>
</dbReference>
<gene>
    <name evidence="1" type="ORF">COO09_02735</name>
</gene>
<dbReference type="OrthoDB" id="7340718at2"/>
<accession>A0A2A4G247</accession>
<dbReference type="KEGG" id="rdi:CMV14_21410"/>
<name>A0A2A4G247_9SPHN</name>
<dbReference type="AlphaFoldDB" id="A0A2A4G247"/>
<comment type="caution">
    <text evidence="1">The sequence shown here is derived from an EMBL/GenBank/DDBJ whole genome shotgun (WGS) entry which is preliminary data.</text>
</comment>
<protein>
    <recommendedName>
        <fullName evidence="3">Phosphatidate cytidylyltransferase</fullName>
    </recommendedName>
</protein>
<reference evidence="1 2" key="1">
    <citation type="submission" date="2017-09" db="EMBL/GenBank/DDBJ databases">
        <title>The Catabolism of 3,6-Dichlorosalicylic acid is Initiated by the Cytochrome P450 Monooxygenase DsmABC in Rhizorhabdus dicambivorans Ndbn-20.</title>
        <authorList>
            <person name="Na L."/>
        </authorList>
    </citation>
    <scope>NUCLEOTIDE SEQUENCE [LARGE SCALE GENOMIC DNA]</scope>
    <source>
        <strain evidence="1 2">Ndbn-20m</strain>
    </source>
</reference>
<evidence type="ECO:0000313" key="1">
    <source>
        <dbReference type="EMBL" id="PCE43857.1"/>
    </source>
</evidence>